<dbReference type="PROSITE" id="PS51257">
    <property type="entry name" value="PROKAR_LIPOPROTEIN"/>
    <property type="match status" value="1"/>
</dbReference>
<accession>A0A916LFJ4</accession>
<name>A0A916LFJ4_MYCTX</name>
<proteinExistence type="predicted"/>
<organism evidence="1 2">
    <name type="scientific">Mycobacterium tuberculosis</name>
    <dbReference type="NCBI Taxonomy" id="1773"/>
    <lineage>
        <taxon>Bacteria</taxon>
        <taxon>Bacillati</taxon>
        <taxon>Actinomycetota</taxon>
        <taxon>Actinomycetes</taxon>
        <taxon>Mycobacteriales</taxon>
        <taxon>Mycobacteriaceae</taxon>
        <taxon>Mycobacterium</taxon>
        <taxon>Mycobacterium tuberculosis complex</taxon>
    </lineage>
</organism>
<sequence>MITRPVRATPSATLSSLAACTSATLLRAGRAAPDSNQYSRILETRNTS</sequence>
<gene>
    <name evidence="1" type="ORF">ERS007739_04442</name>
</gene>
<dbReference type="EMBL" id="CSBK01002776">
    <property type="protein sequence ID" value="CPA21653.1"/>
    <property type="molecule type" value="Genomic_DNA"/>
</dbReference>
<protein>
    <submittedName>
        <fullName evidence="1">Uncharacterized protein</fullName>
    </submittedName>
</protein>
<dbReference type="AlphaFoldDB" id="A0A916LFJ4"/>
<comment type="caution">
    <text evidence="1">The sequence shown here is derived from an EMBL/GenBank/DDBJ whole genome shotgun (WGS) entry which is preliminary data.</text>
</comment>
<reference evidence="2" key="1">
    <citation type="submission" date="2015-03" db="EMBL/GenBank/DDBJ databases">
        <authorList>
            <consortium name="Pathogen Informatics"/>
        </authorList>
    </citation>
    <scope>NUCLEOTIDE SEQUENCE [LARGE SCALE GENOMIC DNA]</scope>
    <source>
        <strain evidence="2">N09902308</strain>
    </source>
</reference>
<dbReference type="Proteomes" id="UP000039021">
    <property type="component" value="Unassembled WGS sequence"/>
</dbReference>
<evidence type="ECO:0000313" key="2">
    <source>
        <dbReference type="Proteomes" id="UP000039021"/>
    </source>
</evidence>
<evidence type="ECO:0000313" key="1">
    <source>
        <dbReference type="EMBL" id="CPA21653.1"/>
    </source>
</evidence>